<comment type="caution">
    <text evidence="1">The sequence shown here is derived from an EMBL/GenBank/DDBJ whole genome shotgun (WGS) entry which is preliminary data.</text>
</comment>
<proteinExistence type="predicted"/>
<dbReference type="EMBL" id="DPIY01000012">
    <property type="protein sequence ID" value="HCT58976.1"/>
    <property type="molecule type" value="Genomic_DNA"/>
</dbReference>
<name>A0A3D4VCW4_9BACT</name>
<evidence type="ECO:0000313" key="2">
    <source>
        <dbReference type="Proteomes" id="UP000264071"/>
    </source>
</evidence>
<reference evidence="1 2" key="1">
    <citation type="journal article" date="2018" name="Nat. Biotechnol.">
        <title>A standardized bacterial taxonomy based on genome phylogeny substantially revises the tree of life.</title>
        <authorList>
            <person name="Parks D.H."/>
            <person name="Chuvochina M."/>
            <person name="Waite D.W."/>
            <person name="Rinke C."/>
            <person name="Skarshewski A."/>
            <person name="Chaumeil P.A."/>
            <person name="Hugenholtz P."/>
        </authorList>
    </citation>
    <scope>NUCLEOTIDE SEQUENCE [LARGE SCALE GENOMIC DNA]</scope>
    <source>
        <strain evidence="1">UBA8844</strain>
    </source>
</reference>
<organism evidence="1 2">
    <name type="scientific">Gemmatimonas aurantiaca</name>
    <dbReference type="NCBI Taxonomy" id="173480"/>
    <lineage>
        <taxon>Bacteria</taxon>
        <taxon>Pseudomonadati</taxon>
        <taxon>Gemmatimonadota</taxon>
        <taxon>Gemmatimonadia</taxon>
        <taxon>Gemmatimonadales</taxon>
        <taxon>Gemmatimonadaceae</taxon>
        <taxon>Gemmatimonas</taxon>
    </lineage>
</organism>
<dbReference type="AlphaFoldDB" id="A0A3D4VCW4"/>
<sequence>MSPDFAVRAWKDPHFRDGLSEDARAALPDHPAGSMEGADAALGNLSARGGEASITGGFCWDQATKMLSVAGCDHTLWHGSCWASTIGCCPPAS</sequence>
<gene>
    <name evidence="1" type="ORF">DGD08_17385</name>
</gene>
<protein>
    <submittedName>
        <fullName evidence="1">Mersacidin/lichenicidin family type 2 lantibiotic</fullName>
    </submittedName>
</protein>
<dbReference type="Proteomes" id="UP000264071">
    <property type="component" value="Unassembled WGS sequence"/>
</dbReference>
<dbReference type="NCBIfam" id="TIGR03898">
    <property type="entry name" value="lanti_MRSA_kill"/>
    <property type="match status" value="1"/>
</dbReference>
<evidence type="ECO:0000313" key="1">
    <source>
        <dbReference type="EMBL" id="HCT58976.1"/>
    </source>
</evidence>
<dbReference type="GO" id="GO:0042742">
    <property type="term" value="P:defense response to bacterium"/>
    <property type="evidence" value="ECO:0007669"/>
    <property type="project" value="InterPro"/>
</dbReference>
<accession>A0A3D4VCW4</accession>
<dbReference type="InterPro" id="IPR027635">
    <property type="entry name" value="Lantibiotic2_lead_pep_dom"/>
</dbReference>